<gene>
    <name evidence="2" type="ORF">SAMN04489760_14515</name>
</gene>
<accession>A0A1H8B2Q9</accession>
<dbReference type="Proteomes" id="UP000198744">
    <property type="component" value="Unassembled WGS sequence"/>
</dbReference>
<dbReference type="PANTHER" id="PTHR42685:SF22">
    <property type="entry name" value="CONDITIONED MEDIUM FACTOR RECEPTOR 1"/>
    <property type="match status" value="1"/>
</dbReference>
<protein>
    <submittedName>
        <fullName evidence="2">Dehydrogenase (Flavoprotein)</fullName>
    </submittedName>
</protein>
<feature type="domain" description="FAD-binding" evidence="1">
    <location>
        <begin position="3"/>
        <end position="168"/>
    </location>
</feature>
<dbReference type="OrthoDB" id="9799983at2"/>
<keyword evidence="3" id="KW-1185">Reference proteome</keyword>
<dbReference type="SUPFAM" id="SSF51905">
    <property type="entry name" value="FAD/NAD(P)-binding domain"/>
    <property type="match status" value="1"/>
</dbReference>
<sequence>MIDCDVAIVGAGPAGCAAARECTRKGLTTVIVEKKKIPRHKACSGILAPASINFLSEHFGDVPQDVLAVPSHVNAMRMHFPGGHRGDIPIHGLMIRRDRLDAWLCKASRAEILDETKMQSFTEGTDGVDLLCIKSNGKRLEVHSRILIAADGGASRMVKQIDPQLTAKLTWYVALQETYACRCHLELGFFHFFAFPEISPYPSAYIKDDLLVMEVVVRVEDKATRAMARFKEYLWKRIGIEQARLVRRLGCRVTYAAPRGLFCFGTERILVSGEASGLLNLFGEGISSALASGRIAGRVSFNSIHQGVSPGRLYRQEIEAEKRKTISTFNYKTLLFREGNAFNFKKGLHAMTCKERLIFSRNLLKWLLAVKG</sequence>
<proteinExistence type="predicted"/>
<dbReference type="EMBL" id="FOBS01000045">
    <property type="protein sequence ID" value="SEM77043.1"/>
    <property type="molecule type" value="Genomic_DNA"/>
</dbReference>
<dbReference type="PRINTS" id="PR00420">
    <property type="entry name" value="RNGMNOXGNASE"/>
</dbReference>
<dbReference type="STRING" id="43775.SAMN04489760_14515"/>
<dbReference type="InterPro" id="IPR036188">
    <property type="entry name" value="FAD/NAD-bd_sf"/>
</dbReference>
<dbReference type="InterPro" id="IPR050407">
    <property type="entry name" value="Geranylgeranyl_reductase"/>
</dbReference>
<name>A0A1H8B2Q9_9BACT</name>
<dbReference type="AlphaFoldDB" id="A0A1H8B2Q9"/>
<evidence type="ECO:0000259" key="1">
    <source>
        <dbReference type="Pfam" id="PF01494"/>
    </source>
</evidence>
<dbReference type="RefSeq" id="WP_093884848.1">
    <property type="nucleotide sequence ID" value="NZ_FOBS01000045.1"/>
</dbReference>
<organism evidence="2 3">
    <name type="scientific">Syntrophus gentianae</name>
    <dbReference type="NCBI Taxonomy" id="43775"/>
    <lineage>
        <taxon>Bacteria</taxon>
        <taxon>Pseudomonadati</taxon>
        <taxon>Thermodesulfobacteriota</taxon>
        <taxon>Syntrophia</taxon>
        <taxon>Syntrophales</taxon>
        <taxon>Syntrophaceae</taxon>
        <taxon>Syntrophus</taxon>
    </lineage>
</organism>
<evidence type="ECO:0000313" key="3">
    <source>
        <dbReference type="Proteomes" id="UP000198744"/>
    </source>
</evidence>
<dbReference type="InterPro" id="IPR002938">
    <property type="entry name" value="FAD-bd"/>
</dbReference>
<dbReference type="GO" id="GO:0071949">
    <property type="term" value="F:FAD binding"/>
    <property type="evidence" value="ECO:0007669"/>
    <property type="project" value="InterPro"/>
</dbReference>
<dbReference type="Gene3D" id="3.50.50.60">
    <property type="entry name" value="FAD/NAD(P)-binding domain"/>
    <property type="match status" value="1"/>
</dbReference>
<reference evidence="2 3" key="1">
    <citation type="submission" date="2016-10" db="EMBL/GenBank/DDBJ databases">
        <authorList>
            <person name="de Groot N.N."/>
        </authorList>
    </citation>
    <scope>NUCLEOTIDE SEQUENCE [LARGE SCALE GENOMIC DNA]</scope>
    <source>
        <strain evidence="2 3">DSM 8423</strain>
    </source>
</reference>
<dbReference type="PANTHER" id="PTHR42685">
    <property type="entry name" value="GERANYLGERANYL DIPHOSPHATE REDUCTASE"/>
    <property type="match status" value="1"/>
</dbReference>
<evidence type="ECO:0000313" key="2">
    <source>
        <dbReference type="EMBL" id="SEM77043.1"/>
    </source>
</evidence>
<dbReference type="Pfam" id="PF01494">
    <property type="entry name" value="FAD_binding_3"/>
    <property type="match status" value="1"/>
</dbReference>